<dbReference type="Pfam" id="PF07730">
    <property type="entry name" value="HisKA_3"/>
    <property type="match status" value="1"/>
</dbReference>
<reference evidence="13" key="1">
    <citation type="journal article" date="2020" name="Microbiol. Resour. Announc.">
        <title>Complete Genome Sequence of Adlercreutzia sp. Strain 8CFCBH1, a Potent Producer of Equol, Isolated from Healthy Japanese Feces.</title>
        <authorList>
            <person name="Ogata Y."/>
            <person name="Sakamoto M."/>
            <person name="Ohkuma M."/>
            <person name="Hattori M."/>
            <person name="Suda W."/>
        </authorList>
    </citation>
    <scope>NUCLEOTIDE SEQUENCE [LARGE SCALE GENOMIC DNA]</scope>
    <source>
        <strain evidence="13">8CFCBH1</strain>
    </source>
</reference>
<evidence type="ECO:0000256" key="6">
    <source>
        <dbReference type="ARBA" id="ARBA00022777"/>
    </source>
</evidence>
<evidence type="ECO:0000256" key="9">
    <source>
        <dbReference type="SAM" id="Phobius"/>
    </source>
</evidence>
<dbReference type="SUPFAM" id="SSF55874">
    <property type="entry name" value="ATPase domain of HSP90 chaperone/DNA topoisomerase II/histidine kinase"/>
    <property type="match status" value="1"/>
</dbReference>
<dbReference type="AlphaFoldDB" id="A0A6F8SJ09"/>
<evidence type="ECO:0000259" key="11">
    <source>
        <dbReference type="Pfam" id="PF07730"/>
    </source>
</evidence>
<dbReference type="InterPro" id="IPR036890">
    <property type="entry name" value="HATPase_C_sf"/>
</dbReference>
<dbReference type="CDD" id="cd16917">
    <property type="entry name" value="HATPase_UhpB-NarQ-NarX-like"/>
    <property type="match status" value="1"/>
</dbReference>
<comment type="catalytic activity">
    <reaction evidence="1">
        <text>ATP + protein L-histidine = ADP + protein N-phospho-L-histidine.</text>
        <dbReference type="EC" id="2.7.13.3"/>
    </reaction>
</comment>
<dbReference type="InterPro" id="IPR003594">
    <property type="entry name" value="HATPase_dom"/>
</dbReference>
<dbReference type="PANTHER" id="PTHR24421">
    <property type="entry name" value="NITRATE/NITRITE SENSOR PROTEIN NARX-RELATED"/>
    <property type="match status" value="1"/>
</dbReference>
<evidence type="ECO:0000259" key="10">
    <source>
        <dbReference type="Pfam" id="PF02518"/>
    </source>
</evidence>
<keyword evidence="9" id="KW-1133">Transmembrane helix</keyword>
<keyword evidence="9" id="KW-0812">Transmembrane</keyword>
<gene>
    <name evidence="12" type="ORF">ADCFC_06410</name>
</gene>
<evidence type="ECO:0000256" key="3">
    <source>
        <dbReference type="ARBA" id="ARBA00022553"/>
    </source>
</evidence>
<keyword evidence="4" id="KW-0808">Transferase</keyword>
<evidence type="ECO:0000256" key="2">
    <source>
        <dbReference type="ARBA" id="ARBA00012438"/>
    </source>
</evidence>
<dbReference type="Proteomes" id="UP000501727">
    <property type="component" value="Chromosome"/>
</dbReference>
<keyword evidence="13" id="KW-1185">Reference proteome</keyword>
<evidence type="ECO:0000256" key="1">
    <source>
        <dbReference type="ARBA" id="ARBA00000085"/>
    </source>
</evidence>
<organism evidence="12 13">
    <name type="scientific">Adlercreutzia hattorii</name>
    <dbReference type="NCBI Taxonomy" id="2707299"/>
    <lineage>
        <taxon>Bacteria</taxon>
        <taxon>Bacillati</taxon>
        <taxon>Actinomycetota</taxon>
        <taxon>Coriobacteriia</taxon>
        <taxon>Eggerthellales</taxon>
        <taxon>Eggerthellaceae</taxon>
        <taxon>Adlercreutzia</taxon>
    </lineage>
</organism>
<feature type="transmembrane region" description="Helical" evidence="9">
    <location>
        <begin position="91"/>
        <end position="122"/>
    </location>
</feature>
<evidence type="ECO:0000256" key="8">
    <source>
        <dbReference type="ARBA" id="ARBA00023012"/>
    </source>
</evidence>
<keyword evidence="9" id="KW-0472">Membrane</keyword>
<dbReference type="Pfam" id="PF02518">
    <property type="entry name" value="HATPase_c"/>
    <property type="match status" value="1"/>
</dbReference>
<dbReference type="GO" id="GO:0016020">
    <property type="term" value="C:membrane"/>
    <property type="evidence" value="ECO:0007669"/>
    <property type="project" value="InterPro"/>
</dbReference>
<name>A0A6F8SJ09_9ACTN</name>
<feature type="domain" description="Signal transduction histidine kinase subgroup 3 dimerisation and phosphoacceptor" evidence="11">
    <location>
        <begin position="212"/>
        <end position="277"/>
    </location>
</feature>
<dbReference type="EC" id="2.7.13.3" evidence="2"/>
<keyword evidence="3" id="KW-0597">Phosphoprotein</keyword>
<sequence length="421" mass="44989">MGVRSFTIAVMDKIFRNTPKFTATDWLIDAVIAAGAFGFCCLQLTVAVNLLIPDEFMRRLMGIQAMVPSGLSLLAIALTTLPLVLRRKCPWAVFVWCLVSWGLLQAELNGIALSVAGPLIALFTLASARSRAEAAIACAVMCLVLLFAPAPPEQSRILTQLTVFQNMALALAAAFAGYALHEHQERTRAIEERAVAAERSRDAEARRRVEAERVSIAREVHDITAHSLSAVSIQAAAAERLVDRDPAAAKEAIAEVRRTAKGALEEIRAMIGVLRAGEGPAETTPTQGTDRMGDLVSYLEGADIEVTLDETAYDRACVPAFIDVALFGIAREAATNIVRHAGARRATLALSTKREGFAELIVDDDGKGLAAPAAAAGHHGLLGMRERARLLQGTFSASPSPLGGVRIAVSVPLSQKEETHE</sequence>
<feature type="transmembrane region" description="Helical" evidence="9">
    <location>
        <begin position="63"/>
        <end position="85"/>
    </location>
</feature>
<dbReference type="PANTHER" id="PTHR24421:SF10">
    <property type="entry name" value="NITRATE_NITRITE SENSOR PROTEIN NARQ"/>
    <property type="match status" value="1"/>
</dbReference>
<keyword evidence="6 12" id="KW-0418">Kinase</keyword>
<evidence type="ECO:0000313" key="13">
    <source>
        <dbReference type="Proteomes" id="UP000501727"/>
    </source>
</evidence>
<keyword evidence="8" id="KW-0902">Two-component regulatory system</keyword>
<evidence type="ECO:0000256" key="7">
    <source>
        <dbReference type="ARBA" id="ARBA00022840"/>
    </source>
</evidence>
<keyword evidence="5" id="KW-0547">Nucleotide-binding</keyword>
<dbReference type="InterPro" id="IPR050482">
    <property type="entry name" value="Sensor_HK_TwoCompSys"/>
</dbReference>
<reference evidence="13" key="2">
    <citation type="submission" date="2020-03" db="EMBL/GenBank/DDBJ databases">
        <title>Complete Genome Sequence of Adlercreutzia sp. strain 8CFCBH1 Producing Equol, Isolated from Healthy Japanese Feces.</title>
        <authorList>
            <person name="Ogata Y."/>
            <person name="Sakamoto M."/>
            <person name="Ohkuma M."/>
            <person name="Hattori M."/>
            <person name="Suda W."/>
        </authorList>
    </citation>
    <scope>NUCLEOTIDE SEQUENCE [LARGE SCALE GENOMIC DNA]</scope>
    <source>
        <strain evidence="13">8CFCBH1</strain>
    </source>
</reference>
<proteinExistence type="predicted"/>
<keyword evidence="7" id="KW-0067">ATP-binding</keyword>
<dbReference type="GO" id="GO:0046983">
    <property type="term" value="F:protein dimerization activity"/>
    <property type="evidence" value="ECO:0007669"/>
    <property type="project" value="InterPro"/>
</dbReference>
<dbReference type="GO" id="GO:0000155">
    <property type="term" value="F:phosphorelay sensor kinase activity"/>
    <property type="evidence" value="ECO:0007669"/>
    <property type="project" value="InterPro"/>
</dbReference>
<dbReference type="InterPro" id="IPR011712">
    <property type="entry name" value="Sig_transdc_His_kin_sub3_dim/P"/>
</dbReference>
<evidence type="ECO:0000256" key="5">
    <source>
        <dbReference type="ARBA" id="ARBA00022741"/>
    </source>
</evidence>
<protein>
    <recommendedName>
        <fullName evidence="2">histidine kinase</fullName>
        <ecNumber evidence="2">2.7.13.3</ecNumber>
    </recommendedName>
</protein>
<evidence type="ECO:0000256" key="4">
    <source>
        <dbReference type="ARBA" id="ARBA00022679"/>
    </source>
</evidence>
<feature type="domain" description="Histidine kinase/HSP90-like ATPase" evidence="10">
    <location>
        <begin position="326"/>
        <end position="414"/>
    </location>
</feature>
<evidence type="ECO:0000313" key="12">
    <source>
        <dbReference type="EMBL" id="BCA88143.1"/>
    </source>
</evidence>
<feature type="transmembrane region" description="Helical" evidence="9">
    <location>
        <begin position="26"/>
        <end position="51"/>
    </location>
</feature>
<dbReference type="KEGG" id="ahat:ADCFC_07620"/>
<dbReference type="Gene3D" id="3.30.565.10">
    <property type="entry name" value="Histidine kinase-like ATPase, C-terminal domain"/>
    <property type="match status" value="1"/>
</dbReference>
<dbReference type="EMBL" id="AP022829">
    <property type="protein sequence ID" value="BCA88143.1"/>
    <property type="molecule type" value="Genomic_DNA"/>
</dbReference>
<dbReference type="Gene3D" id="1.20.5.1930">
    <property type="match status" value="1"/>
</dbReference>
<accession>A0A6F8SJ09</accession>
<dbReference type="GO" id="GO:0005524">
    <property type="term" value="F:ATP binding"/>
    <property type="evidence" value="ECO:0007669"/>
    <property type="project" value="UniProtKB-KW"/>
</dbReference>